<dbReference type="Gene3D" id="3.40.50.2300">
    <property type="match status" value="1"/>
</dbReference>
<feature type="domain" description="HTH luxR-type" evidence="4">
    <location>
        <begin position="148"/>
        <end position="213"/>
    </location>
</feature>
<feature type="modified residue" description="4-aspartylphosphate" evidence="3">
    <location>
        <position position="56"/>
    </location>
</feature>
<name>A0A3D9L0L8_MARFU</name>
<dbReference type="PROSITE" id="PS50110">
    <property type="entry name" value="RESPONSE_REGULATORY"/>
    <property type="match status" value="1"/>
</dbReference>
<feature type="domain" description="Response regulatory" evidence="5">
    <location>
        <begin position="5"/>
        <end position="121"/>
    </location>
</feature>
<evidence type="ECO:0000256" key="1">
    <source>
        <dbReference type="ARBA" id="ARBA00022553"/>
    </source>
</evidence>
<dbReference type="SMART" id="SM00448">
    <property type="entry name" value="REC"/>
    <property type="match status" value="1"/>
</dbReference>
<keyword evidence="2" id="KW-0238">DNA-binding</keyword>
<proteinExistence type="predicted"/>
<dbReference type="InterPro" id="IPR011006">
    <property type="entry name" value="CheY-like_superfamily"/>
</dbReference>
<gene>
    <name evidence="6" type="ORF">C7460_11354</name>
</gene>
<dbReference type="Proteomes" id="UP000256779">
    <property type="component" value="Unassembled WGS sequence"/>
</dbReference>
<keyword evidence="7" id="KW-1185">Reference proteome</keyword>
<dbReference type="OrthoDB" id="9797341at2"/>
<dbReference type="GO" id="GO:0006355">
    <property type="term" value="P:regulation of DNA-templated transcription"/>
    <property type="evidence" value="ECO:0007669"/>
    <property type="project" value="InterPro"/>
</dbReference>
<dbReference type="SUPFAM" id="SSF46894">
    <property type="entry name" value="C-terminal effector domain of the bipartite response regulators"/>
    <property type="match status" value="1"/>
</dbReference>
<dbReference type="InterPro" id="IPR000792">
    <property type="entry name" value="Tscrpt_reg_LuxR_C"/>
</dbReference>
<comment type="caution">
    <text evidence="6">The sequence shown here is derived from an EMBL/GenBank/DDBJ whole genome shotgun (WGS) entry which is preliminary data.</text>
</comment>
<evidence type="ECO:0000259" key="5">
    <source>
        <dbReference type="PROSITE" id="PS50110"/>
    </source>
</evidence>
<dbReference type="PROSITE" id="PS50043">
    <property type="entry name" value="HTH_LUXR_2"/>
    <property type="match status" value="1"/>
</dbReference>
<dbReference type="EMBL" id="QREG01000013">
    <property type="protein sequence ID" value="RED97006.1"/>
    <property type="molecule type" value="Genomic_DNA"/>
</dbReference>
<dbReference type="Pfam" id="PF00072">
    <property type="entry name" value="Response_reg"/>
    <property type="match status" value="1"/>
</dbReference>
<dbReference type="InterPro" id="IPR058245">
    <property type="entry name" value="NreC/VraR/RcsB-like_REC"/>
</dbReference>
<evidence type="ECO:0000256" key="3">
    <source>
        <dbReference type="PROSITE-ProRule" id="PRU00169"/>
    </source>
</evidence>
<reference evidence="6 7" key="1">
    <citation type="submission" date="2018-07" db="EMBL/GenBank/DDBJ databases">
        <title>Genomic Encyclopedia of Type Strains, Phase IV (KMG-IV): sequencing the most valuable type-strain genomes for metagenomic binning, comparative biology and taxonomic classification.</title>
        <authorList>
            <person name="Goeker M."/>
        </authorList>
    </citation>
    <scope>NUCLEOTIDE SEQUENCE [LARGE SCALE GENOMIC DNA]</scope>
    <source>
        <strain evidence="6 7">DSM 4134</strain>
    </source>
</reference>
<dbReference type="AlphaFoldDB" id="A0A3D9L0L8"/>
<evidence type="ECO:0000256" key="2">
    <source>
        <dbReference type="ARBA" id="ARBA00023125"/>
    </source>
</evidence>
<keyword evidence="1 3" id="KW-0597">Phosphoprotein</keyword>
<dbReference type="InterPro" id="IPR001789">
    <property type="entry name" value="Sig_transdc_resp-reg_receiver"/>
</dbReference>
<dbReference type="PRINTS" id="PR00038">
    <property type="entry name" value="HTHLUXR"/>
</dbReference>
<organism evidence="6 7">
    <name type="scientific">Marinoscillum furvescens DSM 4134</name>
    <dbReference type="NCBI Taxonomy" id="1122208"/>
    <lineage>
        <taxon>Bacteria</taxon>
        <taxon>Pseudomonadati</taxon>
        <taxon>Bacteroidota</taxon>
        <taxon>Cytophagia</taxon>
        <taxon>Cytophagales</taxon>
        <taxon>Reichenbachiellaceae</taxon>
        <taxon>Marinoscillum</taxon>
    </lineage>
</organism>
<dbReference type="Pfam" id="PF00196">
    <property type="entry name" value="GerE"/>
    <property type="match status" value="1"/>
</dbReference>
<accession>A0A3D9L0L8</accession>
<dbReference type="SMART" id="SM00421">
    <property type="entry name" value="HTH_LUXR"/>
    <property type="match status" value="1"/>
</dbReference>
<dbReference type="InterPro" id="IPR016032">
    <property type="entry name" value="Sig_transdc_resp-reg_C-effctor"/>
</dbReference>
<dbReference type="GO" id="GO:0000160">
    <property type="term" value="P:phosphorelay signal transduction system"/>
    <property type="evidence" value="ECO:0007669"/>
    <property type="project" value="InterPro"/>
</dbReference>
<dbReference type="PANTHER" id="PTHR43214:SF43">
    <property type="entry name" value="TWO-COMPONENT RESPONSE REGULATOR"/>
    <property type="match status" value="1"/>
</dbReference>
<evidence type="ECO:0000259" key="4">
    <source>
        <dbReference type="PROSITE" id="PS50043"/>
    </source>
</evidence>
<dbReference type="GO" id="GO:0003677">
    <property type="term" value="F:DNA binding"/>
    <property type="evidence" value="ECO:0007669"/>
    <property type="project" value="UniProtKB-KW"/>
</dbReference>
<dbReference type="CDD" id="cd17535">
    <property type="entry name" value="REC_NarL-like"/>
    <property type="match status" value="1"/>
</dbReference>
<evidence type="ECO:0000313" key="7">
    <source>
        <dbReference type="Proteomes" id="UP000256779"/>
    </source>
</evidence>
<dbReference type="CDD" id="cd06170">
    <property type="entry name" value="LuxR_C_like"/>
    <property type="match status" value="1"/>
</dbReference>
<sequence length="215" mass="24287">MAAKTIMLVDDHKIIRDGLKLYFEDSEEYDVAAEAENGKQALEILESKDFDLVITDISMPEMDGITFTQNLRQAKPEQKIMALTMMGENQHIKHMLSAGVNGYILKNSNRSEIFKAIETILNGENYYSGEVTKIIMDSMSGKKKPTQRLTLETPLTNREKEVLKLIVKEHSNQEIADALFISVRTVDAHKRNLLEKTGCKNIAGLVVYALEHDIT</sequence>
<dbReference type="PANTHER" id="PTHR43214">
    <property type="entry name" value="TWO-COMPONENT RESPONSE REGULATOR"/>
    <property type="match status" value="1"/>
</dbReference>
<dbReference type="SUPFAM" id="SSF52172">
    <property type="entry name" value="CheY-like"/>
    <property type="match status" value="1"/>
</dbReference>
<evidence type="ECO:0000313" key="6">
    <source>
        <dbReference type="EMBL" id="RED97006.1"/>
    </source>
</evidence>
<dbReference type="InterPro" id="IPR039420">
    <property type="entry name" value="WalR-like"/>
</dbReference>
<protein>
    <submittedName>
        <fullName evidence="6">LuxR family two component transcriptional regulator</fullName>
    </submittedName>
</protein>